<dbReference type="AlphaFoldDB" id="A0A2A2FI48"/>
<dbReference type="Gene3D" id="2.130.10.10">
    <property type="entry name" value="YVTN repeat-like/Quinoprotein amine dehydrogenase"/>
    <property type="match status" value="1"/>
</dbReference>
<dbReference type="PROSITE" id="PS51318">
    <property type="entry name" value="TAT"/>
    <property type="match status" value="1"/>
</dbReference>
<proteinExistence type="predicted"/>
<evidence type="ECO:0000256" key="1">
    <source>
        <dbReference type="SAM" id="MobiDB-lite"/>
    </source>
</evidence>
<evidence type="ECO:0000313" key="2">
    <source>
        <dbReference type="EMBL" id="PAU84357.1"/>
    </source>
</evidence>
<gene>
    <name evidence="2" type="ORF">CK500_07975</name>
</gene>
<feature type="compositionally biased region" description="Acidic residues" evidence="1">
    <location>
        <begin position="185"/>
        <end position="198"/>
    </location>
</feature>
<evidence type="ECO:0000313" key="3">
    <source>
        <dbReference type="Proteomes" id="UP000218083"/>
    </source>
</evidence>
<dbReference type="EMBL" id="NSKC01000003">
    <property type="protein sequence ID" value="PAU84357.1"/>
    <property type="molecule type" value="Genomic_DNA"/>
</dbReference>
<dbReference type="InterPro" id="IPR015943">
    <property type="entry name" value="WD40/YVTN_repeat-like_dom_sf"/>
</dbReference>
<feature type="compositionally biased region" description="Basic and acidic residues" evidence="1">
    <location>
        <begin position="338"/>
        <end position="349"/>
    </location>
</feature>
<feature type="region of interest" description="Disordered" evidence="1">
    <location>
        <begin position="266"/>
        <end position="293"/>
    </location>
</feature>
<name>A0A2A2FI48_9EURY</name>
<dbReference type="SUPFAM" id="SSF63825">
    <property type="entry name" value="YWTD domain"/>
    <property type="match status" value="1"/>
</dbReference>
<organism evidence="2 3">
    <name type="scientific">Halorubrum salipaludis</name>
    <dbReference type="NCBI Taxonomy" id="2032630"/>
    <lineage>
        <taxon>Archaea</taxon>
        <taxon>Methanobacteriati</taxon>
        <taxon>Methanobacteriota</taxon>
        <taxon>Stenosarchaea group</taxon>
        <taxon>Halobacteria</taxon>
        <taxon>Halobacteriales</taxon>
        <taxon>Haloferacaceae</taxon>
        <taxon>Halorubrum</taxon>
    </lineage>
</organism>
<reference evidence="2 3" key="1">
    <citation type="submission" date="2017-08" db="EMBL/GenBank/DDBJ databases">
        <title>The strain WRN001 was isolated from Binhai saline alkaline soil, Tianjin, China.</title>
        <authorList>
            <person name="Liu D."/>
            <person name="Zhang G."/>
        </authorList>
    </citation>
    <scope>NUCLEOTIDE SEQUENCE [LARGE SCALE GENOMIC DNA]</scope>
    <source>
        <strain evidence="2 3">WN019</strain>
    </source>
</reference>
<dbReference type="OrthoDB" id="330806at2157"/>
<dbReference type="PROSITE" id="PS51257">
    <property type="entry name" value="PROKAR_LIPOPROTEIN"/>
    <property type="match status" value="1"/>
</dbReference>
<keyword evidence="3" id="KW-1185">Reference proteome</keyword>
<feature type="compositionally biased region" description="Basic and acidic residues" evidence="1">
    <location>
        <begin position="134"/>
        <end position="147"/>
    </location>
</feature>
<dbReference type="Proteomes" id="UP000218083">
    <property type="component" value="Unassembled WGS sequence"/>
</dbReference>
<dbReference type="RefSeq" id="WP_095636704.1">
    <property type="nucleotide sequence ID" value="NZ_NSKC01000003.1"/>
</dbReference>
<accession>A0A2A2FI48</accession>
<sequence length="466" mass="47804">MTGGTRERLDLSRRRLLSAAGAGVAAALTGCGYRPGGGDLVWESELDDGGILGSGRTWFAVTTDRLFAVRNQSGRTYDFEAETWGTVENASVTAVDRAGTPRLHAETERQAVAPPAVTDSSVFVPVEGGGVTAIDRDAAGVDPDARRTTGGTGGDETGTGAAEDDEIRWQVDGIAANGGGSDASDGLDESDGSDESDGTTDPPGIDGLRASERLVAVIAETDLVALDAETGDRAFRVAEAWPGGTGGGAGRVAVDGDDVWAAVAATGDESGSEESGSEESSGGRGTVLARFGPTGDRRAARSLSAEADWLAVAGETITVGEAGDRLVSYDRDLDRRFALPERSPRDRPRAPPGDGSRLYYATGGTVRSVDASGGELAWERSDLPGGPLAVDREGAYVAENGSGFGGGSESRIVAVDADGGDRWTAPLPEGVAVDELFAVAGRLIVVDGEELYGFHAAPGERWSVLG</sequence>
<comment type="caution">
    <text evidence="2">The sequence shown here is derived from an EMBL/GenBank/DDBJ whole genome shotgun (WGS) entry which is preliminary data.</text>
</comment>
<dbReference type="InterPro" id="IPR006311">
    <property type="entry name" value="TAT_signal"/>
</dbReference>
<feature type="region of interest" description="Disordered" evidence="1">
    <location>
        <begin position="134"/>
        <end position="207"/>
    </location>
</feature>
<evidence type="ECO:0008006" key="4">
    <source>
        <dbReference type="Google" id="ProtNLM"/>
    </source>
</evidence>
<feature type="region of interest" description="Disordered" evidence="1">
    <location>
        <begin position="338"/>
        <end position="360"/>
    </location>
</feature>
<protein>
    <recommendedName>
        <fullName evidence="4">Pyrrolo-quinoline quinone</fullName>
    </recommendedName>
</protein>